<evidence type="ECO:0000313" key="9">
    <source>
        <dbReference type="Proteomes" id="UP000639772"/>
    </source>
</evidence>
<comment type="subcellular location">
    <subcellularLocation>
        <location evidence="1">Membrane</location>
        <topology evidence="1">Single-pass type II membrane protein</topology>
    </subcellularLocation>
</comment>
<evidence type="ECO:0000256" key="1">
    <source>
        <dbReference type="ARBA" id="ARBA00004606"/>
    </source>
</evidence>
<evidence type="ECO:0000256" key="6">
    <source>
        <dbReference type="SAM" id="MobiDB-lite"/>
    </source>
</evidence>
<evidence type="ECO:0000256" key="4">
    <source>
        <dbReference type="ARBA" id="ARBA00023136"/>
    </source>
</evidence>
<feature type="region of interest" description="Disordered" evidence="6">
    <location>
        <begin position="303"/>
        <end position="341"/>
    </location>
</feature>
<gene>
    <name evidence="8" type="ORF">HPP92_028179</name>
</gene>
<dbReference type="InterPro" id="IPR044610">
    <property type="entry name" value="GLCAT14A/B/C"/>
</dbReference>
<dbReference type="Pfam" id="PF02485">
    <property type="entry name" value="Branch"/>
    <property type="match status" value="1"/>
</dbReference>
<protein>
    <submittedName>
        <fullName evidence="8">Uncharacterized protein</fullName>
    </submittedName>
</protein>
<keyword evidence="7" id="KW-1133">Transmembrane helix</keyword>
<dbReference type="Proteomes" id="UP000639772">
    <property type="component" value="Unassembled WGS sequence"/>
</dbReference>
<dbReference type="PANTHER" id="PTHR45719:SF9">
    <property type="entry name" value="CORE-2_I-BRANCHING BETA-1,6-N-ACETYLGLUCOSAMINYLTRANSFERASE FAMILY PROTEIN"/>
    <property type="match status" value="1"/>
</dbReference>
<keyword evidence="2" id="KW-0328">Glycosyltransferase</keyword>
<dbReference type="AlphaFoldDB" id="A0A835P6Z4"/>
<dbReference type="InterPro" id="IPR003406">
    <property type="entry name" value="Glyco_trans_14"/>
</dbReference>
<proteinExistence type="predicted"/>
<accession>A0A835P6Z4</accession>
<evidence type="ECO:0000313" key="8">
    <source>
        <dbReference type="EMBL" id="KAG0447709.1"/>
    </source>
</evidence>
<keyword evidence="3" id="KW-0808">Transferase</keyword>
<name>A0A835P6Z4_VANPL</name>
<dbReference type="GO" id="GO:0016020">
    <property type="term" value="C:membrane"/>
    <property type="evidence" value="ECO:0007669"/>
    <property type="project" value="UniProtKB-SubCell"/>
</dbReference>
<keyword evidence="7" id="KW-0812">Transmembrane</keyword>
<dbReference type="EMBL" id="JADCNM010000427">
    <property type="protein sequence ID" value="KAG0447709.1"/>
    <property type="molecule type" value="Genomic_DNA"/>
</dbReference>
<dbReference type="GO" id="GO:0015020">
    <property type="term" value="F:glucuronosyltransferase activity"/>
    <property type="evidence" value="ECO:0007669"/>
    <property type="project" value="InterPro"/>
</dbReference>
<dbReference type="PANTHER" id="PTHR45719">
    <property type="entry name" value="GLYCOSYLTRANSFERASE"/>
    <property type="match status" value="1"/>
</dbReference>
<sequence length="341" mass="38850">MRKNGGMHSGRPFSDRRWLLPFLASLSVSAVLFLATIFGPFSPHHTEDPESLDIATITGAEDSFEYTLHLKKKSMEDRHFHLEIEAPRIAYLITGTKGDSQRMRRALQAIYHPRNQYILHLDLEAPPRERIDLAMYVRSDPVFGLVENVHVIAKANLVTYRGPTMIACTLHAIAMLLRGNLKWDWFINLSASDYPLMTQDDILHVFSSLQRDLNFIEHTQITGWKLNQRAKPIIIDPGLYLSKKFDVVVTSEKRELPKSFKLFTGSAWVMLSRSFLEYCIWGWENLPRTLLMYYVNFISSPEDTSTPSSATPMNSLTRPSDTTSITSLGTLHQSNTPAHSP</sequence>
<comment type="caution">
    <text evidence="8">The sequence shown here is derived from an EMBL/GenBank/DDBJ whole genome shotgun (WGS) entry which is preliminary data.</text>
</comment>
<keyword evidence="4 7" id="KW-0472">Membrane</keyword>
<keyword evidence="5" id="KW-0325">Glycoprotein</keyword>
<organism evidence="8 9">
    <name type="scientific">Vanilla planifolia</name>
    <name type="common">Vanilla</name>
    <dbReference type="NCBI Taxonomy" id="51239"/>
    <lineage>
        <taxon>Eukaryota</taxon>
        <taxon>Viridiplantae</taxon>
        <taxon>Streptophyta</taxon>
        <taxon>Embryophyta</taxon>
        <taxon>Tracheophyta</taxon>
        <taxon>Spermatophyta</taxon>
        <taxon>Magnoliopsida</taxon>
        <taxon>Liliopsida</taxon>
        <taxon>Asparagales</taxon>
        <taxon>Orchidaceae</taxon>
        <taxon>Vanilloideae</taxon>
        <taxon>Vanilleae</taxon>
        <taxon>Vanilla</taxon>
    </lineage>
</organism>
<dbReference type="OrthoDB" id="2019572at2759"/>
<evidence type="ECO:0000256" key="3">
    <source>
        <dbReference type="ARBA" id="ARBA00022679"/>
    </source>
</evidence>
<evidence type="ECO:0000256" key="5">
    <source>
        <dbReference type="ARBA" id="ARBA00023180"/>
    </source>
</evidence>
<feature type="transmembrane region" description="Helical" evidence="7">
    <location>
        <begin position="20"/>
        <end position="41"/>
    </location>
</feature>
<evidence type="ECO:0000256" key="7">
    <source>
        <dbReference type="SAM" id="Phobius"/>
    </source>
</evidence>
<evidence type="ECO:0000256" key="2">
    <source>
        <dbReference type="ARBA" id="ARBA00022676"/>
    </source>
</evidence>
<reference evidence="8 9" key="1">
    <citation type="journal article" date="2020" name="Nat. Food">
        <title>A phased Vanilla planifolia genome enables genetic improvement of flavour and production.</title>
        <authorList>
            <person name="Hasing T."/>
            <person name="Tang H."/>
            <person name="Brym M."/>
            <person name="Khazi F."/>
            <person name="Huang T."/>
            <person name="Chambers A.H."/>
        </authorList>
    </citation>
    <scope>NUCLEOTIDE SEQUENCE [LARGE SCALE GENOMIC DNA]</scope>
    <source>
        <tissue evidence="8">Leaf</tissue>
    </source>
</reference>